<proteinExistence type="predicted"/>
<evidence type="ECO:0000313" key="11">
    <source>
        <dbReference type="Proteomes" id="UP000001213"/>
    </source>
</evidence>
<sequence>MTPPRRGDSMQVLHGGSSFVEHLAAVAPEALPGRVAGFDGAPDVPHGTTIVAIKFDGGVLIAGDRRATMGHLIAQRDITKTFVTDDLTAVGIAGTAGIAKQIVKLFTVELEHYEKIEGVPLTFDGKANRLGGMVRSNFGAALQGLVAVPLLVGFDDADARGRIVSYDVTGDWHDEVDYHSIGSGSAWAKSSIKKRFRHGLDADGALDVAAEALFDAADDDTATGGPDVLRNLYPTAIAITSDGAVEVAEASVSAATERVIARRSEANGGGGAR</sequence>
<dbReference type="Proteomes" id="UP000001213">
    <property type="component" value="Chromosome"/>
</dbReference>
<dbReference type="PANTHER" id="PTHR32194:SF0">
    <property type="entry name" value="ATP-DEPENDENT PROTEASE SUBUNIT HSLV"/>
    <property type="match status" value="1"/>
</dbReference>
<dbReference type="KEGG" id="tpr:Tpau_2159"/>
<dbReference type="eggNOG" id="COG0638">
    <property type="taxonomic scope" value="Bacteria"/>
</dbReference>
<dbReference type="EMBL" id="CP001966">
    <property type="protein sequence ID" value="ADG78770.1"/>
    <property type="molecule type" value="Genomic_DNA"/>
</dbReference>
<evidence type="ECO:0000256" key="6">
    <source>
        <dbReference type="ARBA" id="ARBA00022813"/>
    </source>
</evidence>
<evidence type="ECO:0000256" key="5">
    <source>
        <dbReference type="ARBA" id="ARBA00022801"/>
    </source>
</evidence>
<keyword evidence="7 10" id="KW-0647">Proteasome</keyword>
<dbReference type="PROSITE" id="PS51476">
    <property type="entry name" value="PROTEASOME_BETA_2"/>
    <property type="match status" value="1"/>
</dbReference>
<dbReference type="STRING" id="521096.Tpau_2159"/>
<evidence type="ECO:0000313" key="10">
    <source>
        <dbReference type="EMBL" id="ADG78770.1"/>
    </source>
</evidence>
<keyword evidence="5" id="KW-0378">Hydrolase</keyword>
<evidence type="ECO:0000256" key="4">
    <source>
        <dbReference type="ARBA" id="ARBA00022698"/>
    </source>
</evidence>
<dbReference type="MEROPS" id="T01.005"/>
<keyword evidence="11" id="KW-1185">Reference proteome</keyword>
<comment type="catalytic activity">
    <reaction evidence="1">
        <text>Cleavage of peptide bonds with very broad specificity.</text>
        <dbReference type="EC" id="3.4.25.1"/>
    </reaction>
</comment>
<dbReference type="GO" id="GO:0005737">
    <property type="term" value="C:cytoplasm"/>
    <property type="evidence" value="ECO:0007669"/>
    <property type="project" value="TreeGrafter"/>
</dbReference>
<keyword evidence="4" id="KW-0888">Threonine protease</keyword>
<dbReference type="InterPro" id="IPR022483">
    <property type="entry name" value="PSB_actinobac"/>
</dbReference>
<dbReference type="GO" id="GO:0010498">
    <property type="term" value="P:proteasomal protein catabolic process"/>
    <property type="evidence" value="ECO:0007669"/>
    <property type="project" value="UniProtKB-UniRule"/>
</dbReference>
<dbReference type="EC" id="3.4.25.1" evidence="9"/>
<accession>D5UPL4</accession>
<dbReference type="AlphaFoldDB" id="D5UPL4"/>
<reference evidence="10 11" key="2">
    <citation type="journal article" date="2011" name="Stand. Genomic Sci.">
        <title>Complete genome sequence of Tsukamurella paurometabola type strain (no. 33).</title>
        <authorList>
            <person name="Munk A.C."/>
            <person name="Lapidus A."/>
            <person name="Lucas S."/>
            <person name="Nolan M."/>
            <person name="Tice H."/>
            <person name="Cheng J.F."/>
            <person name="Del Rio T.G."/>
            <person name="Goodwin L."/>
            <person name="Pitluck S."/>
            <person name="Liolios K."/>
            <person name="Huntemann M."/>
            <person name="Ivanova N."/>
            <person name="Mavromatis K."/>
            <person name="Mikhailova N."/>
            <person name="Pati A."/>
            <person name="Chen A."/>
            <person name="Palaniappan K."/>
            <person name="Tapia R."/>
            <person name="Han C."/>
            <person name="Land M."/>
            <person name="Hauser L."/>
            <person name="Chang Y.J."/>
            <person name="Jeffries C.D."/>
            <person name="Brettin T."/>
            <person name="Yasawong M."/>
            <person name="Brambilla E.M."/>
            <person name="Rohde M."/>
            <person name="Sikorski J."/>
            <person name="Goker M."/>
            <person name="Detter J.C."/>
            <person name="Woyke T."/>
            <person name="Bristow J."/>
            <person name="Eisen J.A."/>
            <person name="Markowitz V."/>
            <person name="Hugenholtz P."/>
            <person name="Kyrpides N.C."/>
            <person name="Klenk H.P."/>
        </authorList>
    </citation>
    <scope>NUCLEOTIDE SEQUENCE [LARGE SCALE GENOMIC DNA]</scope>
    <source>
        <strain evidence="11">ATCC 8368 / DSM 20162 / CCUG 35730 / CIP 100753 / JCM 10117 / KCTC 9821 / NBRC 16120 / NCIMB 702349 / NCTC 13040</strain>
    </source>
</reference>
<evidence type="ECO:0000256" key="3">
    <source>
        <dbReference type="ARBA" id="ARBA00022670"/>
    </source>
</evidence>
<name>D5UPL4_TSUPD</name>
<dbReference type="Gene3D" id="3.60.20.10">
    <property type="entry name" value="Glutamine Phosphoribosylpyrophosphate, subunit 1, domain 1"/>
    <property type="match status" value="1"/>
</dbReference>
<dbReference type="CDD" id="cd01906">
    <property type="entry name" value="proteasome_protease_HslV"/>
    <property type="match status" value="1"/>
</dbReference>
<evidence type="ECO:0000256" key="1">
    <source>
        <dbReference type="ARBA" id="ARBA00001198"/>
    </source>
</evidence>
<evidence type="ECO:0000256" key="9">
    <source>
        <dbReference type="NCBIfam" id="TIGR03690"/>
    </source>
</evidence>
<dbReference type="InterPro" id="IPR029055">
    <property type="entry name" value="Ntn_hydrolases_N"/>
</dbReference>
<evidence type="ECO:0000256" key="7">
    <source>
        <dbReference type="ARBA" id="ARBA00022942"/>
    </source>
</evidence>
<keyword evidence="8" id="KW-0865">Zymogen</keyword>
<gene>
    <name evidence="10" type="ordered locus">Tpau_2159</name>
</gene>
<dbReference type="NCBIfam" id="TIGR03690">
    <property type="entry name" value="20S_bact_beta"/>
    <property type="match status" value="1"/>
</dbReference>
<keyword evidence="6" id="KW-0068">Autocatalytic cleavage</keyword>
<reference evidence="11" key="1">
    <citation type="submission" date="2010-03" db="EMBL/GenBank/DDBJ databases">
        <title>The complete chromosome of Tsukamurella paurometabola DSM 20162.</title>
        <authorList>
            <consortium name="US DOE Joint Genome Institute (JGI-PGF)"/>
            <person name="Lucas S."/>
            <person name="Copeland A."/>
            <person name="Lapidus A."/>
            <person name="Glavina del Rio T."/>
            <person name="Dalin E."/>
            <person name="Tice H."/>
            <person name="Bruce D."/>
            <person name="Goodwin L."/>
            <person name="Pitluck S."/>
            <person name="Kyrpides N."/>
            <person name="Mavromatis K."/>
            <person name="Ivanova N."/>
            <person name="Mikhailova N."/>
            <person name="Munk A.C."/>
            <person name="Brettin T."/>
            <person name="Detter J.C."/>
            <person name="Tapia R."/>
            <person name="Han C."/>
            <person name="Larimer F."/>
            <person name="Land M."/>
            <person name="Hauser L."/>
            <person name="Markowitz V."/>
            <person name="Cheng J.-F."/>
            <person name="Hugenholtz P."/>
            <person name="Woyke T."/>
            <person name="Wu D."/>
            <person name="Jando M."/>
            <person name="Brambilla E."/>
            <person name="Klenk H.-P."/>
            <person name="Eisen J.A."/>
        </authorList>
    </citation>
    <scope>NUCLEOTIDE SEQUENCE [LARGE SCALE GENOMIC DNA]</scope>
    <source>
        <strain evidence="11">ATCC 8368 / DSM 20162 / CCUG 35730 / CIP 100753 / JCM 10117 / KCTC 9821 / NBRC 16120 / NCIMB 702349 / NCTC 13040</strain>
    </source>
</reference>
<dbReference type="HOGENOM" id="CLU_035750_2_0_11"/>
<dbReference type="GO" id="GO:0005839">
    <property type="term" value="C:proteasome core complex"/>
    <property type="evidence" value="ECO:0007669"/>
    <property type="project" value="UniProtKB-UniRule"/>
</dbReference>
<dbReference type="InterPro" id="IPR001353">
    <property type="entry name" value="Proteasome_sua/b"/>
</dbReference>
<dbReference type="InterPro" id="IPR023333">
    <property type="entry name" value="Proteasome_suB-type"/>
</dbReference>
<evidence type="ECO:0000256" key="2">
    <source>
        <dbReference type="ARBA" id="ARBA00022490"/>
    </source>
</evidence>
<dbReference type="SUPFAM" id="SSF56235">
    <property type="entry name" value="N-terminal nucleophile aminohydrolases (Ntn hydrolases)"/>
    <property type="match status" value="1"/>
</dbReference>
<keyword evidence="3" id="KW-0645">Protease</keyword>
<protein>
    <recommendedName>
        <fullName evidence="9">Proteasome subunit beta</fullName>
        <ecNumber evidence="9">3.4.25.1</ecNumber>
    </recommendedName>
</protein>
<dbReference type="Pfam" id="PF00227">
    <property type="entry name" value="Proteasome"/>
    <property type="match status" value="1"/>
</dbReference>
<organism evidence="10 11">
    <name type="scientific">Tsukamurella paurometabola (strain ATCC 8368 / DSM 20162 / CCUG 35730 / CIP 100753 / JCM 10117 / KCTC 9821 / NBRC 16120 / NCIMB 702349 / NCTC 13040)</name>
    <name type="common">Corynebacterium paurometabolum</name>
    <dbReference type="NCBI Taxonomy" id="521096"/>
    <lineage>
        <taxon>Bacteria</taxon>
        <taxon>Bacillati</taxon>
        <taxon>Actinomycetota</taxon>
        <taxon>Actinomycetes</taxon>
        <taxon>Mycobacteriales</taxon>
        <taxon>Tsukamurellaceae</taxon>
        <taxon>Tsukamurella</taxon>
    </lineage>
</organism>
<dbReference type="PANTHER" id="PTHR32194">
    <property type="entry name" value="METALLOPROTEASE TLDD"/>
    <property type="match status" value="1"/>
</dbReference>
<evidence type="ECO:0000256" key="8">
    <source>
        <dbReference type="ARBA" id="ARBA00023145"/>
    </source>
</evidence>
<dbReference type="GO" id="GO:0004298">
    <property type="term" value="F:threonine-type endopeptidase activity"/>
    <property type="evidence" value="ECO:0007669"/>
    <property type="project" value="UniProtKB-UniRule"/>
</dbReference>
<keyword evidence="2" id="KW-0963">Cytoplasm</keyword>